<evidence type="ECO:0000313" key="2">
    <source>
        <dbReference type="Proteomes" id="UP000327191"/>
    </source>
</evidence>
<accession>A0A5E7VDW1</accession>
<protein>
    <submittedName>
        <fullName evidence="1">Uncharacterized protein</fullName>
    </submittedName>
</protein>
<gene>
    <name evidence="1" type="ORF">PS938_05019</name>
</gene>
<name>A0A5E7VDW1_PSEFL</name>
<dbReference type="EMBL" id="CABVJE010000026">
    <property type="protein sequence ID" value="VVQ21233.1"/>
    <property type="molecule type" value="Genomic_DNA"/>
</dbReference>
<reference evidence="1 2" key="1">
    <citation type="submission" date="2019-09" db="EMBL/GenBank/DDBJ databases">
        <authorList>
            <person name="Chandra G."/>
            <person name="Truman W A."/>
        </authorList>
    </citation>
    <scope>NUCLEOTIDE SEQUENCE [LARGE SCALE GENOMIC DNA]</scope>
    <source>
        <strain evidence="1">PS938</strain>
    </source>
</reference>
<dbReference type="AlphaFoldDB" id="A0A5E7VDW1"/>
<evidence type="ECO:0000313" key="1">
    <source>
        <dbReference type="EMBL" id="VVQ21233.1"/>
    </source>
</evidence>
<organism evidence="1 2">
    <name type="scientific">Pseudomonas fluorescens</name>
    <dbReference type="NCBI Taxonomy" id="294"/>
    <lineage>
        <taxon>Bacteria</taxon>
        <taxon>Pseudomonadati</taxon>
        <taxon>Pseudomonadota</taxon>
        <taxon>Gammaproteobacteria</taxon>
        <taxon>Pseudomonadales</taxon>
        <taxon>Pseudomonadaceae</taxon>
        <taxon>Pseudomonas</taxon>
    </lineage>
</organism>
<dbReference type="Proteomes" id="UP000327191">
    <property type="component" value="Unassembled WGS sequence"/>
</dbReference>
<proteinExistence type="predicted"/>
<sequence>MLAMLVNDETGCLTPRGDLRFFASRLAPTVDLRCLLMLAQPLDKQRKQLRLRPHLQFQVQVLAMHAHGFR</sequence>